<evidence type="ECO:0000256" key="2">
    <source>
        <dbReference type="ARBA" id="ARBA00006432"/>
    </source>
</evidence>
<evidence type="ECO:0000256" key="3">
    <source>
        <dbReference type="ARBA" id="ARBA00022598"/>
    </source>
</evidence>
<dbReference type="GO" id="GO:0005777">
    <property type="term" value="C:peroxisome"/>
    <property type="evidence" value="ECO:0007669"/>
    <property type="project" value="UniProtKB-SubCell"/>
</dbReference>
<dbReference type="PANTHER" id="PTHR24096:SF149">
    <property type="entry name" value="AMP-BINDING DOMAIN-CONTAINING PROTEIN-RELATED"/>
    <property type="match status" value="1"/>
</dbReference>
<name>A0A232EMF2_9HYME</name>
<dbReference type="EMBL" id="NNAY01003385">
    <property type="protein sequence ID" value="OXU19498.1"/>
    <property type="molecule type" value="Genomic_DNA"/>
</dbReference>
<evidence type="ECO:0000259" key="5">
    <source>
        <dbReference type="Pfam" id="PF00501"/>
    </source>
</evidence>
<sequence length="545" mass="60457">MSFNVPKRIKIEDFVIEDNIIKGVDEHFDETLSIGEHLLATLSSKPQHVAQIEVETGKQTTFAEMKDRSVRCGIWLKKQGVGSNDIVVICSKNNLDVYAPFFATFYAGGVFAGWNPFTVASKPIQHLMKLFKPKIIFAGEDLVDALQKAAKLENVDAKFVVFGKHSSLPSFHDIIKLPTDEEVRTFRPEKINPQDNGLIVQTSGSTGFPKGVVHPYKNLLPAVGSFIPYCAVGDVVMWYSTCDWVTGIVFTLRSVLLRNTRIMHTQFEVEETCRIIEKYKVNRVLLSHIAMGHMLKTKALNRYDLHSLKLICSCGSKVSIETLQGFRDALPNTLVLQAYGLSESGRAVMSQSENSKSVDSIGFVTSCNRVKIVDINSGKALGANEPGEICIKSPIMMSGYLNNPEATKEVLDDEGWLHTGDKGFYDETGEFFIVERIKEMMKYQNFQISPTEIEEVLASHPGVMEVAVVPLPHPEDIDRPMAFVKIVPGFQVTEGELVNLSASVLGEIKKLRGGVKFLENLPKTASGKINRPVLKETAKAMAATR</sequence>
<reference evidence="7 8" key="1">
    <citation type="journal article" date="2017" name="Curr. Biol.">
        <title>The Evolution of Venom by Co-option of Single-Copy Genes.</title>
        <authorList>
            <person name="Martinson E.O."/>
            <person name="Mrinalini"/>
            <person name="Kelkar Y.D."/>
            <person name="Chang C.H."/>
            <person name="Werren J.H."/>
        </authorList>
    </citation>
    <scope>NUCLEOTIDE SEQUENCE [LARGE SCALE GENOMIC DNA]</scope>
    <source>
        <strain evidence="7 8">Alberta</strain>
        <tissue evidence="7">Whole body</tissue>
    </source>
</reference>
<dbReference type="Gene3D" id="3.40.50.12780">
    <property type="entry name" value="N-terminal domain of ligase-like"/>
    <property type="match status" value="1"/>
</dbReference>
<evidence type="ECO:0000256" key="1">
    <source>
        <dbReference type="ARBA" id="ARBA00004275"/>
    </source>
</evidence>
<feature type="domain" description="AMP-binding enzyme C-terminal" evidence="6">
    <location>
        <begin position="452"/>
        <end position="528"/>
    </location>
</feature>
<comment type="similarity">
    <text evidence="2">Belongs to the ATP-dependent AMP-binding enzyme family.</text>
</comment>
<dbReference type="OrthoDB" id="10253869at2759"/>
<evidence type="ECO:0000313" key="7">
    <source>
        <dbReference type="EMBL" id="OXU19498.1"/>
    </source>
</evidence>
<keyword evidence="3" id="KW-0436">Ligase</keyword>
<evidence type="ECO:0000256" key="4">
    <source>
        <dbReference type="ARBA" id="ARBA00023140"/>
    </source>
</evidence>
<comment type="caution">
    <text evidence="7">The sequence shown here is derived from an EMBL/GenBank/DDBJ whole genome shotgun (WGS) entry which is preliminary data.</text>
</comment>
<dbReference type="Pfam" id="PF13193">
    <property type="entry name" value="AMP-binding_C"/>
    <property type="match status" value="1"/>
</dbReference>
<protein>
    <recommendedName>
        <fullName evidence="9">Luciferin 4-monooxygenase</fullName>
    </recommendedName>
</protein>
<evidence type="ECO:0000259" key="6">
    <source>
        <dbReference type="Pfam" id="PF13193"/>
    </source>
</evidence>
<accession>A0A232EMF2</accession>
<dbReference type="InterPro" id="IPR045851">
    <property type="entry name" value="AMP-bd_C_sf"/>
</dbReference>
<dbReference type="GO" id="GO:0016405">
    <property type="term" value="F:CoA-ligase activity"/>
    <property type="evidence" value="ECO:0007669"/>
    <property type="project" value="TreeGrafter"/>
</dbReference>
<dbReference type="AlphaFoldDB" id="A0A232EMF2"/>
<dbReference type="InterPro" id="IPR042099">
    <property type="entry name" value="ANL_N_sf"/>
</dbReference>
<keyword evidence="4" id="KW-0576">Peroxisome</keyword>
<organism evidence="7 8">
    <name type="scientific">Trichomalopsis sarcophagae</name>
    <dbReference type="NCBI Taxonomy" id="543379"/>
    <lineage>
        <taxon>Eukaryota</taxon>
        <taxon>Metazoa</taxon>
        <taxon>Ecdysozoa</taxon>
        <taxon>Arthropoda</taxon>
        <taxon>Hexapoda</taxon>
        <taxon>Insecta</taxon>
        <taxon>Pterygota</taxon>
        <taxon>Neoptera</taxon>
        <taxon>Endopterygota</taxon>
        <taxon>Hymenoptera</taxon>
        <taxon>Apocrita</taxon>
        <taxon>Proctotrupomorpha</taxon>
        <taxon>Chalcidoidea</taxon>
        <taxon>Pteromalidae</taxon>
        <taxon>Pteromalinae</taxon>
        <taxon>Trichomalopsis</taxon>
    </lineage>
</organism>
<dbReference type="Pfam" id="PF00501">
    <property type="entry name" value="AMP-binding"/>
    <property type="match status" value="1"/>
</dbReference>
<evidence type="ECO:0008006" key="9">
    <source>
        <dbReference type="Google" id="ProtNLM"/>
    </source>
</evidence>
<dbReference type="Gene3D" id="3.30.300.30">
    <property type="match status" value="1"/>
</dbReference>
<proteinExistence type="inferred from homology"/>
<dbReference type="Proteomes" id="UP000215335">
    <property type="component" value="Unassembled WGS sequence"/>
</dbReference>
<dbReference type="SUPFAM" id="SSF56801">
    <property type="entry name" value="Acetyl-CoA synthetase-like"/>
    <property type="match status" value="1"/>
</dbReference>
<evidence type="ECO:0000313" key="8">
    <source>
        <dbReference type="Proteomes" id="UP000215335"/>
    </source>
</evidence>
<dbReference type="PANTHER" id="PTHR24096">
    <property type="entry name" value="LONG-CHAIN-FATTY-ACID--COA LIGASE"/>
    <property type="match status" value="1"/>
</dbReference>
<keyword evidence="8" id="KW-1185">Reference proteome</keyword>
<gene>
    <name evidence="7" type="ORF">TSAR_014475</name>
</gene>
<dbReference type="InterPro" id="IPR020845">
    <property type="entry name" value="AMP-binding_CS"/>
</dbReference>
<dbReference type="InterPro" id="IPR025110">
    <property type="entry name" value="AMP-bd_C"/>
</dbReference>
<dbReference type="InterPro" id="IPR000873">
    <property type="entry name" value="AMP-dep_synth/lig_dom"/>
</dbReference>
<dbReference type="PROSITE" id="PS00455">
    <property type="entry name" value="AMP_BINDING"/>
    <property type="match status" value="1"/>
</dbReference>
<feature type="domain" description="AMP-dependent synthetase/ligase" evidence="5">
    <location>
        <begin position="44"/>
        <end position="401"/>
    </location>
</feature>
<comment type="subcellular location">
    <subcellularLocation>
        <location evidence="1">Peroxisome</location>
    </subcellularLocation>
</comment>
<dbReference type="STRING" id="543379.A0A232EMF2"/>